<sequence length="708" mass="74966">MSESGDGDRPPGAASGGRDHDPAGPGDPPGLTPGPGPAPGEIPPSVIIGVCSGVIVTVLMKQVYAVPWLGTLVTAIVTVAAFVLLGWLATRDPVKSVLKRLFPRVPAGAATALGWGAAGATAMLLILTSVVGVGQLLKWTRPCGQPLELRVLANPATIRPLRSAAAEFENESRDHGCSEYSVSVAGEPGPVRLRTAFRQQWPRNGAAGDPPTDNDRLFGPQPDIWIPSSEEEFDYVKGVGGGAGTPSFVKKSPSLGLSPMTLALFGEDHTVVNDLRALPVATDIGDLLNRFASAGLKLRGIARPVPETSAVALAVTPALYARTQDTDNREDERFAEPADMLAPDAVSLLCRFREQAEEGLRPPKDIAVAVPEQLLSDYDFGLPLGDDQCKGLDLTSREHAAWRLYPHYSADLPTLDHPFVQVTWPGQRTSERSDAVRAFHDWLMRNPLTAQGFRDGEGTYPATDLDDPAPYSLSRLVADRRFTTTLPDKVPPKSPDDVQSALAVISKARPKVSLSLMLDVSGSMGGTARGRAGTRLAQGASFMQSLVTQLQDSDNAALRVSSSEQVPKGDESDVPPPVSPESKNDILRRLQDATPKGSDRSLSTMLEDARIGSERTNLVLVTDGQVGSTRKDLSAGTLSGEYRAKHRDMRLVVVMAGPAGCGASPVKDLVAALRGGGGAECLALSTDPKAQERQAAELMVNLRLGGGD</sequence>
<dbReference type="Proteomes" id="UP001569963">
    <property type="component" value="Unassembled WGS sequence"/>
</dbReference>
<feature type="transmembrane region" description="Helical" evidence="2">
    <location>
        <begin position="66"/>
        <end position="89"/>
    </location>
</feature>
<evidence type="ECO:0000256" key="2">
    <source>
        <dbReference type="SAM" id="Phobius"/>
    </source>
</evidence>
<feature type="region of interest" description="Disordered" evidence="1">
    <location>
        <begin position="1"/>
        <end position="38"/>
    </location>
</feature>
<feature type="transmembrane region" description="Helical" evidence="2">
    <location>
        <begin position="109"/>
        <end position="131"/>
    </location>
</feature>
<evidence type="ECO:0000313" key="4">
    <source>
        <dbReference type="Proteomes" id="UP001569963"/>
    </source>
</evidence>
<gene>
    <name evidence="3" type="ORF">SM611_26435</name>
</gene>
<feature type="compositionally biased region" description="Pro residues" evidence="1">
    <location>
        <begin position="25"/>
        <end position="38"/>
    </location>
</feature>
<keyword evidence="2" id="KW-0472">Membrane</keyword>
<dbReference type="Gene3D" id="3.40.50.410">
    <property type="entry name" value="von Willebrand factor, type A domain"/>
    <property type="match status" value="1"/>
</dbReference>
<dbReference type="RefSeq" id="WP_371952733.1">
    <property type="nucleotide sequence ID" value="NZ_JAXCEI010000013.1"/>
</dbReference>
<comment type="caution">
    <text evidence="3">The sequence shown here is derived from an EMBL/GenBank/DDBJ whole genome shotgun (WGS) entry which is preliminary data.</text>
</comment>
<dbReference type="InterPro" id="IPR036465">
    <property type="entry name" value="vWFA_dom_sf"/>
</dbReference>
<feature type="compositionally biased region" description="Basic and acidic residues" evidence="1">
    <location>
        <begin position="582"/>
        <end position="591"/>
    </location>
</feature>
<feature type="region of interest" description="Disordered" evidence="1">
    <location>
        <begin position="558"/>
        <end position="602"/>
    </location>
</feature>
<accession>A0ABV4QII1</accession>
<name>A0ABV4QII1_9ACTN</name>
<organism evidence="3 4">
    <name type="scientific">Actinomadura monticuli</name>
    <dbReference type="NCBI Taxonomy" id="3097367"/>
    <lineage>
        <taxon>Bacteria</taxon>
        <taxon>Bacillati</taxon>
        <taxon>Actinomycetota</taxon>
        <taxon>Actinomycetes</taxon>
        <taxon>Streptosporangiales</taxon>
        <taxon>Thermomonosporaceae</taxon>
        <taxon>Actinomadura</taxon>
    </lineage>
</organism>
<protein>
    <submittedName>
        <fullName evidence="3">VWA domain-containing protein</fullName>
    </submittedName>
</protein>
<keyword evidence="2" id="KW-0812">Transmembrane</keyword>
<keyword evidence="4" id="KW-1185">Reference proteome</keyword>
<dbReference type="EMBL" id="JAXCEI010000013">
    <property type="protein sequence ID" value="MFA1542491.1"/>
    <property type="molecule type" value="Genomic_DNA"/>
</dbReference>
<dbReference type="SUPFAM" id="SSF53300">
    <property type="entry name" value="vWA-like"/>
    <property type="match status" value="1"/>
</dbReference>
<keyword evidence="2" id="KW-1133">Transmembrane helix</keyword>
<evidence type="ECO:0000256" key="1">
    <source>
        <dbReference type="SAM" id="MobiDB-lite"/>
    </source>
</evidence>
<feature type="region of interest" description="Disordered" evidence="1">
    <location>
        <begin position="202"/>
        <end position="221"/>
    </location>
</feature>
<proteinExistence type="predicted"/>
<reference evidence="3 4" key="1">
    <citation type="submission" date="2023-11" db="EMBL/GenBank/DDBJ databases">
        <title>Actinomadura monticuli sp. nov., isolated from volcanic ash.</title>
        <authorList>
            <person name="Lee S.D."/>
            <person name="Yang H."/>
            <person name="Kim I.S."/>
        </authorList>
    </citation>
    <scope>NUCLEOTIDE SEQUENCE [LARGE SCALE GENOMIC DNA]</scope>
    <source>
        <strain evidence="3 4">DLS-62</strain>
    </source>
</reference>
<evidence type="ECO:0000313" key="3">
    <source>
        <dbReference type="EMBL" id="MFA1542491.1"/>
    </source>
</evidence>